<feature type="transmembrane region" description="Helical" evidence="7">
    <location>
        <begin position="166"/>
        <end position="189"/>
    </location>
</feature>
<comment type="caution">
    <text evidence="9">The sequence shown here is derived from an EMBL/GenBank/DDBJ whole genome shotgun (WGS) entry which is preliminary data.</text>
</comment>
<feature type="transmembrane region" description="Helical" evidence="7">
    <location>
        <begin position="68"/>
        <end position="88"/>
    </location>
</feature>
<evidence type="ECO:0000256" key="4">
    <source>
        <dbReference type="ARBA" id="ARBA00022989"/>
    </source>
</evidence>
<evidence type="ECO:0000256" key="6">
    <source>
        <dbReference type="ARBA" id="ARBA00023136"/>
    </source>
</evidence>
<proteinExistence type="predicted"/>
<feature type="transmembrane region" description="Helical" evidence="7">
    <location>
        <begin position="383"/>
        <end position="405"/>
    </location>
</feature>
<keyword evidence="6 7" id="KW-0472">Membrane</keyword>
<dbReference type="AlphaFoldDB" id="A0A2N7VN44"/>
<keyword evidence="10" id="KW-1185">Reference proteome</keyword>
<dbReference type="GO" id="GO:0015297">
    <property type="term" value="F:antiporter activity"/>
    <property type="evidence" value="ECO:0007669"/>
    <property type="project" value="InterPro"/>
</dbReference>
<feature type="transmembrane region" description="Helical" evidence="7">
    <location>
        <begin position="318"/>
        <end position="336"/>
    </location>
</feature>
<dbReference type="GO" id="GO:0016020">
    <property type="term" value="C:membrane"/>
    <property type="evidence" value="ECO:0007669"/>
    <property type="project" value="UniProtKB-SubCell"/>
</dbReference>
<keyword evidence="4 7" id="KW-1133">Transmembrane helix</keyword>
<name>A0A2N7VN44_9BURK</name>
<evidence type="ECO:0000256" key="3">
    <source>
        <dbReference type="ARBA" id="ARBA00022692"/>
    </source>
</evidence>
<accession>A0A2N7VN44</accession>
<dbReference type="GO" id="GO:1902600">
    <property type="term" value="P:proton transmembrane transport"/>
    <property type="evidence" value="ECO:0007669"/>
    <property type="project" value="InterPro"/>
</dbReference>
<evidence type="ECO:0000313" key="10">
    <source>
        <dbReference type="Proteomes" id="UP000235616"/>
    </source>
</evidence>
<dbReference type="InterPro" id="IPR038770">
    <property type="entry name" value="Na+/solute_symporter_sf"/>
</dbReference>
<dbReference type="RefSeq" id="WP_102646488.1">
    <property type="nucleotide sequence ID" value="NZ_PNYA01000014.1"/>
</dbReference>
<evidence type="ECO:0000256" key="7">
    <source>
        <dbReference type="SAM" id="Phobius"/>
    </source>
</evidence>
<dbReference type="EMBL" id="PNYA01000014">
    <property type="protein sequence ID" value="PMS18525.1"/>
    <property type="molecule type" value="Genomic_DNA"/>
</dbReference>
<sequence>MPIGGDGARRAIRGDAATARFEARRGGGLGVAALVGNWMLPLCVAIVATSACGALARRLGQGKVVGELVAGLLLGPSVLGSIGGPGYHALFSPAAAAVLAKLGELGLVFLMFQTGAHIAGDLRKSNSTAWAPIGIAALGMAFPFAMGCGLAYFGDTAFAAPNVPRLASVLFCGIALSVSALPVMARIVAEAGIAEHPCARVAIIAATITDAAGWFMLASVGAIATSGFSASPAVRSLLLLAAFFGASLTIVRFAVHALLDTAKRWSGNSAMLVCALCYVLLSAWGATALGFHSAFGALIAAVNMAGRRDLLRVWQRTFSGLAELVLTPLFFVSAGLQASASALNSAVLWGWLVLFLVAGIGGKFGGCYLGARLCRIDPMQARVIGVLMNTRGTVELMVLSIGLQLQLISASIYTILLVATLAMTAASAQLTHKWARGERGAARQTMAVNTG</sequence>
<dbReference type="InterPro" id="IPR006153">
    <property type="entry name" value="Cation/H_exchanger_TM"/>
</dbReference>
<dbReference type="Proteomes" id="UP000235616">
    <property type="component" value="Unassembled WGS sequence"/>
</dbReference>
<evidence type="ECO:0000259" key="8">
    <source>
        <dbReference type="Pfam" id="PF00999"/>
    </source>
</evidence>
<dbReference type="Pfam" id="PF00999">
    <property type="entry name" value="Na_H_Exchanger"/>
    <property type="match status" value="1"/>
</dbReference>
<feature type="transmembrane region" description="Helical" evidence="7">
    <location>
        <begin position="94"/>
        <end position="112"/>
    </location>
</feature>
<evidence type="ECO:0000256" key="5">
    <source>
        <dbReference type="ARBA" id="ARBA00023065"/>
    </source>
</evidence>
<evidence type="ECO:0000256" key="2">
    <source>
        <dbReference type="ARBA" id="ARBA00022448"/>
    </source>
</evidence>
<feature type="transmembrane region" description="Helical" evidence="7">
    <location>
        <begin position="348"/>
        <end position="371"/>
    </location>
</feature>
<organism evidence="9 10">
    <name type="scientific">Trinickia dabaoshanensis</name>
    <dbReference type="NCBI Taxonomy" id="564714"/>
    <lineage>
        <taxon>Bacteria</taxon>
        <taxon>Pseudomonadati</taxon>
        <taxon>Pseudomonadota</taxon>
        <taxon>Betaproteobacteria</taxon>
        <taxon>Burkholderiales</taxon>
        <taxon>Burkholderiaceae</taxon>
        <taxon>Trinickia</taxon>
    </lineage>
</organism>
<dbReference type="PANTHER" id="PTHR32468:SF0">
    <property type="entry name" value="K(+)_H(+) ANTIPORTER 1"/>
    <property type="match status" value="1"/>
</dbReference>
<feature type="domain" description="Cation/H+ exchanger transmembrane" evidence="8">
    <location>
        <begin position="48"/>
        <end position="425"/>
    </location>
</feature>
<evidence type="ECO:0000313" key="9">
    <source>
        <dbReference type="EMBL" id="PMS18525.1"/>
    </source>
</evidence>
<keyword evidence="3 7" id="KW-0812">Transmembrane</keyword>
<evidence type="ECO:0000256" key="1">
    <source>
        <dbReference type="ARBA" id="ARBA00004141"/>
    </source>
</evidence>
<keyword evidence="5" id="KW-0406">Ion transport</keyword>
<protein>
    <submittedName>
        <fullName evidence="9">Sodium:proton exchanger</fullName>
    </submittedName>
</protein>
<dbReference type="InterPro" id="IPR050794">
    <property type="entry name" value="CPA2_transporter"/>
</dbReference>
<feature type="transmembrane region" description="Helical" evidence="7">
    <location>
        <begin position="38"/>
        <end position="56"/>
    </location>
</feature>
<dbReference type="PANTHER" id="PTHR32468">
    <property type="entry name" value="CATION/H + ANTIPORTER"/>
    <property type="match status" value="1"/>
</dbReference>
<feature type="transmembrane region" description="Helical" evidence="7">
    <location>
        <begin position="201"/>
        <end position="224"/>
    </location>
</feature>
<keyword evidence="2" id="KW-0813">Transport</keyword>
<comment type="subcellular location">
    <subcellularLocation>
        <location evidence="1">Membrane</location>
        <topology evidence="1">Multi-pass membrane protein</topology>
    </subcellularLocation>
</comment>
<dbReference type="Gene3D" id="1.20.1530.20">
    <property type="match status" value="1"/>
</dbReference>
<gene>
    <name evidence="9" type="ORF">C0Z18_16460</name>
</gene>
<feature type="transmembrane region" description="Helical" evidence="7">
    <location>
        <begin position="236"/>
        <end position="255"/>
    </location>
</feature>
<reference evidence="9 10" key="1">
    <citation type="submission" date="2018-01" db="EMBL/GenBank/DDBJ databases">
        <title>Whole genome analyses suggest that Burkholderia sensu lato contains two further novel genera in the rhizoxinica-symbiotica group Mycetohabitans gen. nov., and Trinickia gen. nov.: implications for the evolution of diazotrophy and nodulation in the Burkholderiaceae.</title>
        <authorList>
            <person name="Estrada-de los Santos P."/>
            <person name="Palmer M."/>
            <person name="Chavez-Ramirez B."/>
            <person name="Beukes C."/>
            <person name="Steenkamp E.T."/>
            <person name="Hirsch A.M."/>
            <person name="Manyaka P."/>
            <person name="Maluk M."/>
            <person name="Lafos M."/>
            <person name="Crook M."/>
            <person name="Gross E."/>
            <person name="Simon M.F."/>
            <person name="Bueno dos Reis Junior F."/>
            <person name="Poole P.S."/>
            <person name="Venter S.N."/>
            <person name="James E.K."/>
        </authorList>
    </citation>
    <scope>NUCLEOTIDE SEQUENCE [LARGE SCALE GENOMIC DNA]</scope>
    <source>
        <strain evidence="9 10">GIMN1.004</strain>
    </source>
</reference>
<feature type="transmembrane region" description="Helical" evidence="7">
    <location>
        <begin position="411"/>
        <end position="430"/>
    </location>
</feature>
<feature type="transmembrane region" description="Helical" evidence="7">
    <location>
        <begin position="133"/>
        <end position="154"/>
    </location>
</feature>